<dbReference type="KEGG" id="arf:AR1Y2_1039"/>
<sequence length="99" mass="10886">MRETSLLLAGGMKKEKAEKAAGLLKEGLKERDIKAEVTIVNTYEVTDIKGLEEGRDMVISTATGNLNTSLPVLQGLCLLYPWMGTGKLYEEVEKNLDGR</sequence>
<name>A0A4P8IF63_9FIRM</name>
<proteinExistence type="predicted"/>
<dbReference type="RefSeq" id="WP_137328025.1">
    <property type="nucleotide sequence ID" value="NZ_CP040058.1"/>
</dbReference>
<reference evidence="1 2" key="1">
    <citation type="submission" date="2019-05" db="EMBL/GenBank/DDBJ databases">
        <title>Complete genome sequencing of Anaerostipes rhamnosivorans.</title>
        <authorList>
            <person name="Bui T.P.N."/>
            <person name="de Vos W.M."/>
        </authorList>
    </citation>
    <scope>NUCLEOTIDE SEQUENCE [LARGE SCALE GENOMIC DNA]</scope>
    <source>
        <strain evidence="1 2">1y2</strain>
    </source>
</reference>
<keyword evidence="2" id="KW-1185">Reference proteome</keyword>
<accession>A0A4P8IF63</accession>
<dbReference type="Gene3D" id="3.40.50.2300">
    <property type="match status" value="1"/>
</dbReference>
<dbReference type="Proteomes" id="UP000298653">
    <property type="component" value="Chromosome"/>
</dbReference>
<gene>
    <name evidence="1" type="ORF">AR1Y2_1039</name>
</gene>
<evidence type="ECO:0000313" key="1">
    <source>
        <dbReference type="EMBL" id="QCP34493.1"/>
    </source>
</evidence>
<dbReference type="OrthoDB" id="2064372at2"/>
<dbReference type="EMBL" id="CP040058">
    <property type="protein sequence ID" value="QCP34493.1"/>
    <property type="molecule type" value="Genomic_DNA"/>
</dbReference>
<dbReference type="AlphaFoldDB" id="A0A4P8IF63"/>
<organism evidence="1 2">
    <name type="scientific">Anaerostipes rhamnosivorans</name>
    <dbReference type="NCBI Taxonomy" id="1229621"/>
    <lineage>
        <taxon>Bacteria</taxon>
        <taxon>Bacillati</taxon>
        <taxon>Bacillota</taxon>
        <taxon>Clostridia</taxon>
        <taxon>Lachnospirales</taxon>
        <taxon>Lachnospiraceae</taxon>
        <taxon>Anaerostipes</taxon>
    </lineage>
</organism>
<evidence type="ECO:0000313" key="2">
    <source>
        <dbReference type="Proteomes" id="UP000298653"/>
    </source>
</evidence>
<protein>
    <submittedName>
        <fullName evidence="1">Uncharacterized protein</fullName>
    </submittedName>
</protein>